<feature type="transmembrane region" description="Helical" evidence="1">
    <location>
        <begin position="25"/>
        <end position="45"/>
    </location>
</feature>
<keyword evidence="1" id="KW-0472">Membrane</keyword>
<name>A0A1F6PAS5_9BACT</name>
<accession>A0A1F6PAS5</accession>
<organism evidence="2 3">
    <name type="scientific">Candidatus Magasanikbacteria bacterium RIFOXYD1_FULL_40_23</name>
    <dbReference type="NCBI Taxonomy" id="1798705"/>
    <lineage>
        <taxon>Bacteria</taxon>
        <taxon>Candidatus Magasanikiibacteriota</taxon>
    </lineage>
</organism>
<reference evidence="2 3" key="1">
    <citation type="journal article" date="2016" name="Nat. Commun.">
        <title>Thousands of microbial genomes shed light on interconnected biogeochemical processes in an aquifer system.</title>
        <authorList>
            <person name="Anantharaman K."/>
            <person name="Brown C.T."/>
            <person name="Hug L.A."/>
            <person name="Sharon I."/>
            <person name="Castelle C.J."/>
            <person name="Probst A.J."/>
            <person name="Thomas B.C."/>
            <person name="Singh A."/>
            <person name="Wilkins M.J."/>
            <person name="Karaoz U."/>
            <person name="Brodie E.L."/>
            <person name="Williams K.H."/>
            <person name="Hubbard S.S."/>
            <person name="Banfield J.F."/>
        </authorList>
    </citation>
    <scope>NUCLEOTIDE SEQUENCE [LARGE SCALE GENOMIC DNA]</scope>
</reference>
<dbReference type="STRING" id="1798705.A2563_01500"/>
<dbReference type="Proteomes" id="UP000176634">
    <property type="component" value="Unassembled WGS sequence"/>
</dbReference>
<evidence type="ECO:0000256" key="1">
    <source>
        <dbReference type="SAM" id="Phobius"/>
    </source>
</evidence>
<comment type="caution">
    <text evidence="2">The sequence shown here is derived from an EMBL/GenBank/DDBJ whole genome shotgun (WGS) entry which is preliminary data.</text>
</comment>
<evidence type="ECO:0000313" key="2">
    <source>
        <dbReference type="EMBL" id="OGH93262.1"/>
    </source>
</evidence>
<evidence type="ECO:0000313" key="3">
    <source>
        <dbReference type="Proteomes" id="UP000176634"/>
    </source>
</evidence>
<sequence>MDNQSLKSKESNVGLVKKVFEYTSYFFGAAFLCGFLVWNVYLYGLGFKEDDILQIRFIFTGICFLIISTPVIVLSVYINKKINPKNIFWKFFRDYVCVLLIVIYLISYISFLFARIPIALGGGRPRGLAIITDTTNLDFLSKFGIPKGESSETQTANICIAYENEKIIVILLGDRVMQIKKEGFLGFVSLPGDSVSLNRECSQVANFWIKRSFMFEFMTDQKIKDKILSEESLNDNDVCSG</sequence>
<protein>
    <submittedName>
        <fullName evidence="2">Uncharacterized protein</fullName>
    </submittedName>
</protein>
<dbReference type="EMBL" id="MFRA01000001">
    <property type="protein sequence ID" value="OGH93262.1"/>
    <property type="molecule type" value="Genomic_DNA"/>
</dbReference>
<keyword evidence="1" id="KW-1133">Transmembrane helix</keyword>
<dbReference type="AlphaFoldDB" id="A0A1F6PAS5"/>
<proteinExistence type="predicted"/>
<feature type="transmembrane region" description="Helical" evidence="1">
    <location>
        <begin position="98"/>
        <end position="118"/>
    </location>
</feature>
<gene>
    <name evidence="2" type="ORF">A2563_01500</name>
</gene>
<keyword evidence="1" id="KW-0812">Transmembrane</keyword>
<feature type="transmembrane region" description="Helical" evidence="1">
    <location>
        <begin position="57"/>
        <end position="78"/>
    </location>
</feature>